<dbReference type="GO" id="GO:0003700">
    <property type="term" value="F:DNA-binding transcription factor activity"/>
    <property type="evidence" value="ECO:0007669"/>
    <property type="project" value="InterPro"/>
</dbReference>
<reference evidence="1 2" key="2">
    <citation type="journal article" date="2009" name="Proc. Natl. Acad. Sci. U.S.A.">
        <title>On the chimeric nature, thermophilic origin, and phylogenetic placement of the Thermotogales.</title>
        <authorList>
            <person name="Zhaxybayeva O."/>
            <person name="Swithers K.S."/>
            <person name="Lapierre P."/>
            <person name="Fournier G.P."/>
            <person name="Bickhart D.M."/>
            <person name="DeBoy R.T."/>
            <person name="Nelson K.E."/>
            <person name="Nesbo C.L."/>
            <person name="Doolittle W.F."/>
            <person name="Gogarten J.P."/>
            <person name="Noll K.M."/>
        </authorList>
    </citation>
    <scope>NUCLEOTIDE SEQUENCE [LARGE SCALE GENOMIC DNA]</scope>
    <source>
        <strain evidence="2">DSM 12029 / CIP 104789 / BI429</strain>
    </source>
</reference>
<dbReference type="KEGG" id="tme:Tmel_1666"/>
<name>A6LNK8_THEM4</name>
<accession>A6LNK8</accession>
<proteinExistence type="predicted"/>
<dbReference type="Proteomes" id="UP000001110">
    <property type="component" value="Chromosome"/>
</dbReference>
<organism evidence="1 2">
    <name type="scientific">Thermosipho melanesiensis (strain DSM 12029 / CIP 104789 / BI429)</name>
    <dbReference type="NCBI Taxonomy" id="391009"/>
    <lineage>
        <taxon>Bacteria</taxon>
        <taxon>Thermotogati</taxon>
        <taxon>Thermotogota</taxon>
        <taxon>Thermotogae</taxon>
        <taxon>Thermotogales</taxon>
        <taxon>Fervidobacteriaceae</taxon>
        <taxon>Thermosipho</taxon>
    </lineage>
</organism>
<dbReference type="STRING" id="391009.Tmel_1666"/>
<dbReference type="RefSeq" id="WP_012057868.1">
    <property type="nucleotide sequence ID" value="NC_009616.1"/>
</dbReference>
<gene>
    <name evidence="1" type="ordered locus">Tmel_1666</name>
</gene>
<dbReference type="GO" id="GO:0006352">
    <property type="term" value="P:DNA-templated transcription initiation"/>
    <property type="evidence" value="ECO:0007669"/>
    <property type="project" value="InterPro"/>
</dbReference>
<protein>
    <submittedName>
        <fullName evidence="1">RNA polymerase, sigma-24 subunit, ECF subfamily</fullName>
    </submittedName>
</protein>
<dbReference type="EMBL" id="CP000716">
    <property type="protein sequence ID" value="ABR31509.1"/>
    <property type="molecule type" value="Genomic_DNA"/>
</dbReference>
<evidence type="ECO:0000313" key="1">
    <source>
        <dbReference type="EMBL" id="ABR31509.1"/>
    </source>
</evidence>
<sequence>MKKTLRELLKEYLEKNVVNRELFENVKGIVSSVMNTNPGYRDILIGIFGNSSSAINELTNEVFIRLKKKKNILINKTGDNLEGYLYMIVKNYIIDILRKTRVNDSLNDENGSNVEKIEYIRAEEHHFKPEWEIVAETFVEELKKLKAENLCYYLYKVMYSEEILFEEKSRDAKYKIVQRTKESLRELVVENGLNDKELTLAIRIYMSEICEKIRNISRKKN</sequence>
<reference evidence="1 2" key="1">
    <citation type="submission" date="2007-05" db="EMBL/GenBank/DDBJ databases">
        <title>Complete sequence of Thermosipho melanesiensis BI429.</title>
        <authorList>
            <consortium name="US DOE Joint Genome Institute"/>
            <person name="Copeland A."/>
            <person name="Lucas S."/>
            <person name="Lapidus A."/>
            <person name="Barry K."/>
            <person name="Glavina del Rio T."/>
            <person name="Dalin E."/>
            <person name="Tice H."/>
            <person name="Pitluck S."/>
            <person name="Chertkov O."/>
            <person name="Brettin T."/>
            <person name="Bruce D."/>
            <person name="Detter J.C."/>
            <person name="Han C."/>
            <person name="Schmutz J."/>
            <person name="Larimer F."/>
            <person name="Land M."/>
            <person name="Hauser L."/>
            <person name="Kyrpides N."/>
            <person name="Mikhailova N."/>
            <person name="Nelson K."/>
            <person name="Gogarten J.P."/>
            <person name="Noll K."/>
            <person name="Richardson P."/>
        </authorList>
    </citation>
    <scope>NUCLEOTIDE SEQUENCE [LARGE SCALE GENOMIC DNA]</scope>
    <source>
        <strain evidence="2">DSM 12029 / CIP 104789 / BI429</strain>
    </source>
</reference>
<dbReference type="HOGENOM" id="CLU_1234510_0_0_0"/>
<dbReference type="InterPro" id="IPR013325">
    <property type="entry name" value="RNA_pol_sigma_r2"/>
</dbReference>
<evidence type="ECO:0000313" key="2">
    <source>
        <dbReference type="Proteomes" id="UP000001110"/>
    </source>
</evidence>
<dbReference type="eggNOG" id="ENOG502ZTE6">
    <property type="taxonomic scope" value="Bacteria"/>
</dbReference>
<dbReference type="Gene3D" id="1.10.1740.10">
    <property type="match status" value="1"/>
</dbReference>
<dbReference type="AlphaFoldDB" id="A6LNK8"/>
<dbReference type="SUPFAM" id="SSF88946">
    <property type="entry name" value="Sigma2 domain of RNA polymerase sigma factors"/>
    <property type="match status" value="1"/>
</dbReference>